<protein>
    <submittedName>
        <fullName evidence="2">Uncharacterized protein</fullName>
    </submittedName>
</protein>
<keyword evidence="3" id="KW-1185">Reference proteome</keyword>
<feature type="transmembrane region" description="Helical" evidence="1">
    <location>
        <begin position="130"/>
        <end position="148"/>
    </location>
</feature>
<reference evidence="3" key="1">
    <citation type="submission" date="2015-03" db="EMBL/GenBank/DDBJ databases">
        <title>Draft genome sequence of a novel methanotroph (Sn10-6) isolated from flooded ricefield rhizosphere in India.</title>
        <authorList>
            <person name="Pandit P.S."/>
            <person name="Pore S.D."/>
            <person name="Arora P."/>
            <person name="Kapse N.G."/>
            <person name="Dhakephalkar P.K."/>
            <person name="Rahalkar M.C."/>
        </authorList>
    </citation>
    <scope>NUCLEOTIDE SEQUENCE [LARGE SCALE GENOMIC DNA]</scope>
    <source>
        <strain evidence="3">Sn10-6</strain>
    </source>
</reference>
<keyword evidence="1" id="KW-1133">Transmembrane helix</keyword>
<dbReference type="AlphaFoldDB" id="A0A0F3IEW4"/>
<accession>A0A0F3IEW4</accession>
<gene>
    <name evidence="2" type="ORF">VZ94_18730</name>
</gene>
<dbReference type="Proteomes" id="UP000033684">
    <property type="component" value="Unassembled WGS sequence"/>
</dbReference>
<sequence>MVLASDVEYLDQYNPGNRTTASQGDIVVSIDNRSVTIKTDGKTTAQLEQELARELAAKINTTPLIPVIVSKDKRNIKPFDGSEVQLTLVGAEKLTVKVDDPELGVITQFKFKQKEAAAVLPIASGGNDTVLYGLVIAGLAGLGYFFGFRNKKRT</sequence>
<reference evidence="2 3" key="2">
    <citation type="journal article" date="2016" name="Microb. Ecol.">
        <title>Genome Characteristics of a Novel Type I Methanotroph (Sn10-6) Isolated from a Flooded Indian Rice Field.</title>
        <authorList>
            <person name="Rahalkar M.C."/>
            <person name="Pandit P.S."/>
            <person name="Dhakephalkar P.K."/>
            <person name="Pore S."/>
            <person name="Arora P."/>
            <person name="Kapse N."/>
        </authorList>
    </citation>
    <scope>NUCLEOTIDE SEQUENCE [LARGE SCALE GENOMIC DNA]</scope>
    <source>
        <strain evidence="2 3">Sn10-6</strain>
    </source>
</reference>
<dbReference type="EMBL" id="LAJX01000241">
    <property type="protein sequence ID" value="KJV05360.1"/>
    <property type="molecule type" value="Genomic_DNA"/>
</dbReference>
<proteinExistence type="predicted"/>
<dbReference type="RefSeq" id="WP_045780395.1">
    <property type="nucleotide sequence ID" value="NZ_LAJX01000241.1"/>
</dbReference>
<comment type="caution">
    <text evidence="2">The sequence shown here is derived from an EMBL/GenBank/DDBJ whole genome shotgun (WGS) entry which is preliminary data.</text>
</comment>
<keyword evidence="1" id="KW-0472">Membrane</keyword>
<keyword evidence="1" id="KW-0812">Transmembrane</keyword>
<evidence type="ECO:0000313" key="3">
    <source>
        <dbReference type="Proteomes" id="UP000033684"/>
    </source>
</evidence>
<evidence type="ECO:0000313" key="2">
    <source>
        <dbReference type="EMBL" id="KJV05360.1"/>
    </source>
</evidence>
<evidence type="ECO:0000256" key="1">
    <source>
        <dbReference type="SAM" id="Phobius"/>
    </source>
</evidence>
<name>A0A0F3IEW4_9GAMM</name>
<organism evidence="2 3">
    <name type="scientific">Methylocucumis oryzae</name>
    <dbReference type="NCBI Taxonomy" id="1632867"/>
    <lineage>
        <taxon>Bacteria</taxon>
        <taxon>Pseudomonadati</taxon>
        <taxon>Pseudomonadota</taxon>
        <taxon>Gammaproteobacteria</taxon>
        <taxon>Methylococcales</taxon>
        <taxon>Methylococcaceae</taxon>
        <taxon>Methylocucumis</taxon>
    </lineage>
</organism>